<keyword evidence="3" id="KW-0175">Coiled coil</keyword>
<dbReference type="NCBIfam" id="TIGR00254">
    <property type="entry name" value="GGDEF"/>
    <property type="match status" value="1"/>
</dbReference>
<comment type="catalytic activity">
    <reaction evidence="2">
        <text>2 GTP = 3',3'-c-di-GMP + 2 diphosphate</text>
        <dbReference type="Rhea" id="RHEA:24898"/>
        <dbReference type="ChEBI" id="CHEBI:33019"/>
        <dbReference type="ChEBI" id="CHEBI:37565"/>
        <dbReference type="ChEBI" id="CHEBI:58805"/>
        <dbReference type="EC" id="2.7.7.65"/>
    </reaction>
</comment>
<dbReference type="RefSeq" id="WP_162799609.1">
    <property type="nucleotide sequence ID" value="NZ_JBHSJF010000006.1"/>
</dbReference>
<dbReference type="InterPro" id="IPR000160">
    <property type="entry name" value="GGDEF_dom"/>
</dbReference>
<comment type="caution">
    <text evidence="6">The sequence shown here is derived from an EMBL/GenBank/DDBJ whole genome shotgun (WGS) entry which is preliminary data.</text>
</comment>
<protein>
    <recommendedName>
        <fullName evidence="1">diguanylate cyclase</fullName>
        <ecNumber evidence="1">2.7.7.65</ecNumber>
    </recommendedName>
</protein>
<keyword evidence="6" id="KW-0808">Transferase</keyword>
<organism evidence="6 7">
    <name type="scientific">Flaviflagellibacter deserti</name>
    <dbReference type="NCBI Taxonomy" id="2267266"/>
    <lineage>
        <taxon>Bacteria</taxon>
        <taxon>Pseudomonadati</taxon>
        <taxon>Pseudomonadota</taxon>
        <taxon>Alphaproteobacteria</taxon>
        <taxon>Hyphomicrobiales</taxon>
        <taxon>Flaviflagellibacter</taxon>
    </lineage>
</organism>
<feature type="domain" description="HAMP" evidence="4">
    <location>
        <begin position="315"/>
        <end position="368"/>
    </location>
</feature>
<dbReference type="SMART" id="SM00267">
    <property type="entry name" value="GGDEF"/>
    <property type="match status" value="1"/>
</dbReference>
<dbReference type="EMBL" id="JBHSJF010000006">
    <property type="protein sequence ID" value="MFC5068739.1"/>
    <property type="molecule type" value="Genomic_DNA"/>
</dbReference>
<evidence type="ECO:0000313" key="7">
    <source>
        <dbReference type="Proteomes" id="UP001595796"/>
    </source>
</evidence>
<dbReference type="Pfam" id="PF00672">
    <property type="entry name" value="HAMP"/>
    <property type="match status" value="1"/>
</dbReference>
<dbReference type="PANTHER" id="PTHR45138">
    <property type="entry name" value="REGULATORY COMPONENTS OF SENSORY TRANSDUCTION SYSTEM"/>
    <property type="match status" value="1"/>
</dbReference>
<dbReference type="PANTHER" id="PTHR45138:SF9">
    <property type="entry name" value="DIGUANYLATE CYCLASE DGCM-RELATED"/>
    <property type="match status" value="1"/>
</dbReference>
<dbReference type="InterPro" id="IPR043128">
    <property type="entry name" value="Rev_trsase/Diguanyl_cyclase"/>
</dbReference>
<dbReference type="SUPFAM" id="SSF55073">
    <property type="entry name" value="Nucleotide cyclase"/>
    <property type="match status" value="1"/>
</dbReference>
<proteinExistence type="predicted"/>
<evidence type="ECO:0000256" key="2">
    <source>
        <dbReference type="ARBA" id="ARBA00034247"/>
    </source>
</evidence>
<dbReference type="Proteomes" id="UP001595796">
    <property type="component" value="Unassembled WGS sequence"/>
</dbReference>
<dbReference type="PROSITE" id="PS50887">
    <property type="entry name" value="GGDEF"/>
    <property type="match status" value="1"/>
</dbReference>
<dbReference type="GO" id="GO:0052621">
    <property type="term" value="F:diguanylate cyclase activity"/>
    <property type="evidence" value="ECO:0007669"/>
    <property type="project" value="UniProtKB-EC"/>
</dbReference>
<dbReference type="EC" id="2.7.7.65" evidence="1"/>
<dbReference type="InterPro" id="IPR003660">
    <property type="entry name" value="HAMP_dom"/>
</dbReference>
<accession>A0ABV9Z2K6</accession>
<sequence>MTAWSLSKLSFRAQIGLLTSAVAILVSAMVGLGAVAVSRNQTVELIRADLQAVARTMADRLGGGVNEKLREISLLGDLEPLSEIWSDAAQIRSALELLQQATPTFAWIGFADKTGKVIAATERLLEGKSVADRPWFVHGLIGNTIEDVHEAKLLADLLRDRAQLEPLRFFDVASPVYNAGGELVGVLGAHINWEWASELRTSTLAADSHPDTKILIVRRDGTAILGGEAPDQKVLTTEQAAYAYRTGAGAFADDQNVSAFAVMRGREGAQLGWIVVAQQPAATALAPLTRLTATIAALGLGTGLLGLLAAGGIARRLSQPLHALADEADQIGRDPGKTMIHHQHGSAEIEQLSASLRSLLRRLGLEEEKRHALEEEATETVHRLAADIRELKALAHTDPLTGLLNRRSFMEVAERAMRQKRTAEMSAAVFVIDIDHFKLVNDTFGHAVGDETLKHVAETISAALREKDRAARFGGEEFVALVQDVSRKSLAEMAERVRGSVSVRAVLPNGDTVTVSIGAAMILADDIDIEKVIERADQELYRAKLSGRNRVCISPVRSSLAA</sequence>
<keyword evidence="7" id="KW-1185">Reference proteome</keyword>
<dbReference type="Pfam" id="PF00990">
    <property type="entry name" value="GGDEF"/>
    <property type="match status" value="1"/>
</dbReference>
<dbReference type="CDD" id="cd12914">
    <property type="entry name" value="PDC1_DGC_like"/>
    <property type="match status" value="1"/>
</dbReference>
<gene>
    <name evidence="6" type="ORF">ACFPFW_12040</name>
</gene>
<name>A0ABV9Z2K6_9HYPH</name>
<evidence type="ECO:0000256" key="1">
    <source>
        <dbReference type="ARBA" id="ARBA00012528"/>
    </source>
</evidence>
<evidence type="ECO:0000259" key="5">
    <source>
        <dbReference type="PROSITE" id="PS50887"/>
    </source>
</evidence>
<dbReference type="Gene3D" id="6.10.340.10">
    <property type="match status" value="1"/>
</dbReference>
<dbReference type="PROSITE" id="PS50885">
    <property type="entry name" value="HAMP"/>
    <property type="match status" value="1"/>
</dbReference>
<feature type="domain" description="GGDEF" evidence="5">
    <location>
        <begin position="425"/>
        <end position="556"/>
    </location>
</feature>
<dbReference type="InterPro" id="IPR050469">
    <property type="entry name" value="Diguanylate_Cyclase"/>
</dbReference>
<dbReference type="Gene3D" id="3.30.450.20">
    <property type="entry name" value="PAS domain"/>
    <property type="match status" value="1"/>
</dbReference>
<evidence type="ECO:0000313" key="6">
    <source>
        <dbReference type="EMBL" id="MFC5068739.1"/>
    </source>
</evidence>
<evidence type="ECO:0000259" key="4">
    <source>
        <dbReference type="PROSITE" id="PS50885"/>
    </source>
</evidence>
<evidence type="ECO:0000256" key="3">
    <source>
        <dbReference type="SAM" id="Coils"/>
    </source>
</evidence>
<feature type="coiled-coil region" evidence="3">
    <location>
        <begin position="349"/>
        <end position="394"/>
    </location>
</feature>
<dbReference type="InterPro" id="IPR029787">
    <property type="entry name" value="Nucleotide_cyclase"/>
</dbReference>
<reference evidence="7" key="1">
    <citation type="journal article" date="2019" name="Int. J. Syst. Evol. Microbiol.">
        <title>The Global Catalogue of Microorganisms (GCM) 10K type strain sequencing project: providing services to taxonomists for standard genome sequencing and annotation.</title>
        <authorList>
            <consortium name="The Broad Institute Genomics Platform"/>
            <consortium name="The Broad Institute Genome Sequencing Center for Infectious Disease"/>
            <person name="Wu L."/>
            <person name="Ma J."/>
        </authorList>
    </citation>
    <scope>NUCLEOTIDE SEQUENCE [LARGE SCALE GENOMIC DNA]</scope>
    <source>
        <strain evidence="7">CGMCC 1.16444</strain>
    </source>
</reference>
<dbReference type="Gene3D" id="3.30.70.270">
    <property type="match status" value="1"/>
</dbReference>
<dbReference type="CDD" id="cd01949">
    <property type="entry name" value="GGDEF"/>
    <property type="match status" value="1"/>
</dbReference>
<keyword evidence="6" id="KW-0548">Nucleotidyltransferase</keyword>